<keyword evidence="4 6" id="KW-1133">Transmembrane helix</keyword>
<dbReference type="PANTHER" id="PTHR30294:SF46">
    <property type="entry name" value="ABC TRANSPORTER PERMEASE"/>
    <property type="match status" value="1"/>
</dbReference>
<dbReference type="Proteomes" id="UP000761380">
    <property type="component" value="Unassembled WGS sequence"/>
</dbReference>
<evidence type="ECO:0000259" key="7">
    <source>
        <dbReference type="Pfam" id="PF12698"/>
    </source>
</evidence>
<dbReference type="InterPro" id="IPR051449">
    <property type="entry name" value="ABC-2_transporter_component"/>
</dbReference>
<feature type="transmembrane region" description="Helical" evidence="6">
    <location>
        <begin position="22"/>
        <end position="42"/>
    </location>
</feature>
<feature type="transmembrane region" description="Helical" evidence="6">
    <location>
        <begin position="291"/>
        <end position="309"/>
    </location>
</feature>
<sequence>MGAWGKELQVAVKMLFTVHRQVIFLLCLLPVLYTLFFGGLFYKNSLTMVPVVVCNLDVGDKGQELVRDLADTPELNVTLVNGDADTDKLLAATNAAGAIVIPQDYTAKISSGSCATVELLAAYGNTVEGGTITKAVQAVISAKNAELIAKYRLSAGWEMAQAQGAQLSLSTRTLYNPTGGYTDFFLSPLILHGGQIAMVFLLGPSLVLEKRYRGKEMLVYPIRVLLVKLLLYTLLGTAVMVLCLTIGIGFFHMVCRGRAGEIIMLLLAYMSCMVSFALLVGAWVKVPYRAITYSLFYIMPSVLFTGAIWPRSSMDVVSYGLSYLLPIGYVADDLRSLLVKGASAGLEVHIFILLLWGMFFSCMAVWGLKHALERKKNAGNYVAGVETAGS</sequence>
<dbReference type="GO" id="GO:0005886">
    <property type="term" value="C:plasma membrane"/>
    <property type="evidence" value="ECO:0007669"/>
    <property type="project" value="UniProtKB-SubCell"/>
</dbReference>
<keyword evidence="3 6" id="KW-0812">Transmembrane</keyword>
<dbReference type="Gene3D" id="3.40.1710.10">
    <property type="entry name" value="abc type-2 transporter like domain"/>
    <property type="match status" value="1"/>
</dbReference>
<feature type="domain" description="ABC-2 type transporter transmembrane" evidence="7">
    <location>
        <begin position="22"/>
        <end position="365"/>
    </location>
</feature>
<evidence type="ECO:0000256" key="4">
    <source>
        <dbReference type="ARBA" id="ARBA00022989"/>
    </source>
</evidence>
<feature type="transmembrane region" description="Helical" evidence="6">
    <location>
        <begin position="348"/>
        <end position="368"/>
    </location>
</feature>
<proteinExistence type="predicted"/>
<accession>A0A927WTC8</accession>
<dbReference type="PANTHER" id="PTHR30294">
    <property type="entry name" value="MEMBRANE COMPONENT OF ABC TRANSPORTER YHHJ-RELATED"/>
    <property type="match status" value="1"/>
</dbReference>
<feature type="transmembrane region" description="Helical" evidence="6">
    <location>
        <begin position="262"/>
        <end position="284"/>
    </location>
</feature>
<evidence type="ECO:0000313" key="8">
    <source>
        <dbReference type="EMBL" id="MBE6093079.1"/>
    </source>
</evidence>
<dbReference type="EMBL" id="SVBY01000054">
    <property type="protein sequence ID" value="MBE6093079.1"/>
    <property type="molecule type" value="Genomic_DNA"/>
</dbReference>
<dbReference type="Pfam" id="PF12698">
    <property type="entry name" value="ABC2_membrane_3"/>
    <property type="match status" value="1"/>
</dbReference>
<gene>
    <name evidence="8" type="ORF">E7201_07960</name>
</gene>
<feature type="transmembrane region" description="Helical" evidence="6">
    <location>
        <begin position="184"/>
        <end position="208"/>
    </location>
</feature>
<dbReference type="InterPro" id="IPR013525">
    <property type="entry name" value="ABC2_TM"/>
</dbReference>
<keyword evidence="5 6" id="KW-0472">Membrane</keyword>
<organism evidence="8 9">
    <name type="scientific">Selenomonas ruminantium</name>
    <dbReference type="NCBI Taxonomy" id="971"/>
    <lineage>
        <taxon>Bacteria</taxon>
        <taxon>Bacillati</taxon>
        <taxon>Bacillota</taxon>
        <taxon>Negativicutes</taxon>
        <taxon>Selenomonadales</taxon>
        <taxon>Selenomonadaceae</taxon>
        <taxon>Selenomonas</taxon>
    </lineage>
</organism>
<evidence type="ECO:0000256" key="3">
    <source>
        <dbReference type="ARBA" id="ARBA00022692"/>
    </source>
</evidence>
<evidence type="ECO:0000256" key="2">
    <source>
        <dbReference type="ARBA" id="ARBA00022475"/>
    </source>
</evidence>
<dbReference type="AlphaFoldDB" id="A0A927WTC8"/>
<evidence type="ECO:0000256" key="1">
    <source>
        <dbReference type="ARBA" id="ARBA00004651"/>
    </source>
</evidence>
<dbReference type="GO" id="GO:0140359">
    <property type="term" value="F:ABC-type transporter activity"/>
    <property type="evidence" value="ECO:0007669"/>
    <property type="project" value="InterPro"/>
</dbReference>
<comment type="subcellular location">
    <subcellularLocation>
        <location evidence="1">Cell membrane</location>
        <topology evidence="1">Multi-pass membrane protein</topology>
    </subcellularLocation>
</comment>
<comment type="caution">
    <text evidence="8">The sequence shown here is derived from an EMBL/GenBank/DDBJ whole genome shotgun (WGS) entry which is preliminary data.</text>
</comment>
<keyword evidence="2" id="KW-1003">Cell membrane</keyword>
<name>A0A927WTC8_SELRU</name>
<feature type="transmembrane region" description="Helical" evidence="6">
    <location>
        <begin position="229"/>
        <end position="250"/>
    </location>
</feature>
<evidence type="ECO:0000256" key="6">
    <source>
        <dbReference type="SAM" id="Phobius"/>
    </source>
</evidence>
<evidence type="ECO:0000313" key="9">
    <source>
        <dbReference type="Proteomes" id="UP000761380"/>
    </source>
</evidence>
<protein>
    <submittedName>
        <fullName evidence="8">ABC transporter permease</fullName>
    </submittedName>
</protein>
<reference evidence="8" key="1">
    <citation type="submission" date="2019-04" db="EMBL/GenBank/DDBJ databases">
        <title>Evolution of Biomass-Degrading Anaerobic Consortia Revealed by Metagenomics.</title>
        <authorList>
            <person name="Peng X."/>
        </authorList>
    </citation>
    <scope>NUCLEOTIDE SEQUENCE</scope>
    <source>
        <strain evidence="8">SIG240</strain>
    </source>
</reference>
<evidence type="ECO:0000256" key="5">
    <source>
        <dbReference type="ARBA" id="ARBA00023136"/>
    </source>
</evidence>